<accession>X1RPV9</accession>
<name>X1RPV9_9ZZZZ</name>
<organism evidence="2">
    <name type="scientific">marine sediment metagenome</name>
    <dbReference type="NCBI Taxonomy" id="412755"/>
    <lineage>
        <taxon>unclassified sequences</taxon>
        <taxon>metagenomes</taxon>
        <taxon>ecological metagenomes</taxon>
    </lineage>
</organism>
<sequence>MKEITVTTNDLMSVQDAAKVLNRHRYQIYRWIDAGKIISIKLGGILFIPKSEIERLKKEQTAD</sequence>
<gene>
    <name evidence="2" type="ORF">S12H4_24908</name>
</gene>
<dbReference type="SUPFAM" id="SSF46955">
    <property type="entry name" value="Putative DNA-binding domain"/>
    <property type="match status" value="1"/>
</dbReference>
<evidence type="ECO:0000259" key="1">
    <source>
        <dbReference type="Pfam" id="PF12728"/>
    </source>
</evidence>
<dbReference type="EMBL" id="BARW01013698">
    <property type="protein sequence ID" value="GAI82693.1"/>
    <property type="molecule type" value="Genomic_DNA"/>
</dbReference>
<dbReference type="InterPro" id="IPR010093">
    <property type="entry name" value="SinI_DNA-bd"/>
</dbReference>
<dbReference type="AlphaFoldDB" id="X1RPV9"/>
<reference evidence="2" key="1">
    <citation type="journal article" date="2014" name="Front. Microbiol.">
        <title>High frequency of phylogenetically diverse reductive dehalogenase-homologous genes in deep subseafloor sedimentary metagenomes.</title>
        <authorList>
            <person name="Kawai M."/>
            <person name="Futagami T."/>
            <person name="Toyoda A."/>
            <person name="Takaki Y."/>
            <person name="Nishi S."/>
            <person name="Hori S."/>
            <person name="Arai W."/>
            <person name="Tsubouchi T."/>
            <person name="Morono Y."/>
            <person name="Uchiyama I."/>
            <person name="Ito T."/>
            <person name="Fujiyama A."/>
            <person name="Inagaki F."/>
            <person name="Takami H."/>
        </authorList>
    </citation>
    <scope>NUCLEOTIDE SEQUENCE</scope>
    <source>
        <strain evidence="2">Expedition CK06-06</strain>
    </source>
</reference>
<comment type="caution">
    <text evidence="2">The sequence shown here is derived from an EMBL/GenBank/DDBJ whole genome shotgun (WGS) entry which is preliminary data.</text>
</comment>
<proteinExistence type="predicted"/>
<dbReference type="NCBIfam" id="TIGR01764">
    <property type="entry name" value="excise"/>
    <property type="match status" value="1"/>
</dbReference>
<feature type="domain" description="Helix-turn-helix" evidence="1">
    <location>
        <begin position="11"/>
        <end position="60"/>
    </location>
</feature>
<dbReference type="InterPro" id="IPR041657">
    <property type="entry name" value="HTH_17"/>
</dbReference>
<protein>
    <recommendedName>
        <fullName evidence="1">Helix-turn-helix domain-containing protein</fullName>
    </recommendedName>
</protein>
<dbReference type="Pfam" id="PF12728">
    <property type="entry name" value="HTH_17"/>
    <property type="match status" value="1"/>
</dbReference>
<dbReference type="InterPro" id="IPR009061">
    <property type="entry name" value="DNA-bd_dom_put_sf"/>
</dbReference>
<evidence type="ECO:0000313" key="2">
    <source>
        <dbReference type="EMBL" id="GAI82693.1"/>
    </source>
</evidence>
<dbReference type="GO" id="GO:0003677">
    <property type="term" value="F:DNA binding"/>
    <property type="evidence" value="ECO:0007669"/>
    <property type="project" value="InterPro"/>
</dbReference>